<name>A0A1I0QLW2_9RHOB</name>
<comment type="subcellular location">
    <subcellularLocation>
        <location evidence="10">Cell inner membrane</location>
        <topology evidence="10">Multi-pass membrane protein</topology>
    </subcellularLocation>
    <subcellularLocation>
        <location evidence="2">Cell membrane</location>
        <topology evidence="2">Multi-pass membrane protein</topology>
    </subcellularLocation>
</comment>
<evidence type="ECO:0000256" key="4">
    <source>
        <dbReference type="ARBA" id="ARBA00007520"/>
    </source>
</evidence>
<accession>A0A1I0QLW2</accession>
<dbReference type="RefSeq" id="WP_091431261.1">
    <property type="nucleotide sequence ID" value="NZ_FOJB01000001.1"/>
</dbReference>
<dbReference type="InterPro" id="IPR020846">
    <property type="entry name" value="MFS_dom"/>
</dbReference>
<dbReference type="GO" id="GO:0005886">
    <property type="term" value="C:plasma membrane"/>
    <property type="evidence" value="ECO:0007669"/>
    <property type="project" value="UniProtKB-SubCell"/>
</dbReference>
<feature type="transmembrane region" description="Helical" evidence="10">
    <location>
        <begin position="83"/>
        <end position="102"/>
    </location>
</feature>
<evidence type="ECO:0000256" key="7">
    <source>
        <dbReference type="ARBA" id="ARBA00022692"/>
    </source>
</evidence>
<evidence type="ECO:0000259" key="11">
    <source>
        <dbReference type="PROSITE" id="PS50850"/>
    </source>
</evidence>
<evidence type="ECO:0000256" key="8">
    <source>
        <dbReference type="ARBA" id="ARBA00022989"/>
    </source>
</evidence>
<feature type="transmembrane region" description="Helical" evidence="10">
    <location>
        <begin position="374"/>
        <end position="395"/>
    </location>
</feature>
<feature type="transmembrane region" description="Helical" evidence="10">
    <location>
        <begin position="21"/>
        <end position="40"/>
    </location>
</feature>
<feature type="transmembrane region" description="Helical" evidence="10">
    <location>
        <begin position="108"/>
        <end position="128"/>
    </location>
</feature>
<feature type="transmembrane region" description="Helical" evidence="10">
    <location>
        <begin position="253"/>
        <end position="271"/>
    </location>
</feature>
<dbReference type="GO" id="GO:1990961">
    <property type="term" value="P:xenobiotic detoxification by transmembrane export across the plasma membrane"/>
    <property type="evidence" value="ECO:0007669"/>
    <property type="project" value="InterPro"/>
</dbReference>
<dbReference type="STRING" id="1173584.SAMN05444851_2679"/>
<dbReference type="OrthoDB" id="9800416at2"/>
<dbReference type="PANTHER" id="PTHR43124">
    <property type="entry name" value="PURINE EFFLUX PUMP PBUE"/>
    <property type="match status" value="1"/>
</dbReference>
<feature type="transmembrane region" description="Helical" evidence="10">
    <location>
        <begin position="310"/>
        <end position="327"/>
    </location>
</feature>
<dbReference type="InterPro" id="IPR011701">
    <property type="entry name" value="MFS"/>
</dbReference>
<dbReference type="PROSITE" id="PS50850">
    <property type="entry name" value="MFS"/>
    <property type="match status" value="1"/>
</dbReference>
<evidence type="ECO:0000256" key="2">
    <source>
        <dbReference type="ARBA" id="ARBA00004651"/>
    </source>
</evidence>
<feature type="transmembrane region" description="Helical" evidence="10">
    <location>
        <begin position="283"/>
        <end position="304"/>
    </location>
</feature>
<organism evidence="12 13">
    <name type="scientific">Aliiroseovarius sediminilitoris</name>
    <dbReference type="NCBI Taxonomy" id="1173584"/>
    <lineage>
        <taxon>Bacteria</taxon>
        <taxon>Pseudomonadati</taxon>
        <taxon>Pseudomonadota</taxon>
        <taxon>Alphaproteobacteria</taxon>
        <taxon>Rhodobacterales</taxon>
        <taxon>Paracoccaceae</taxon>
        <taxon>Aliiroseovarius</taxon>
    </lineage>
</organism>
<sequence length="404" mass="42441">MPSKTASRFLDPTTPPHVFTLTFVAAAATLSMNVFLPSLPGMARYFDTDYRIVQLSVALYLCVNALMQVVVGPLSDRFGRRPVIMAGFAIYILATLGCIYAPSVQVFLGFRMLQASVVVGVVLSRAAIRDMVPGDQAASMIGYVTMGMSIIPMIGPSIGGVLDQAFGWKANFWLQAGAGVAAILLTWRDLGETITPQVGGFRAQFRAYPSLLTSPRFWGYCASAALTSGAFFAYLGGAPFVGSEIYGMSPARLGLFFGAPAAGYLVGNYISGRHSMRIGLTNMVFWGAIITAAGLTLSLILFLLGFGSEYVFFGFMTWVGVGNGMTLPNATSGMMSVRPDLAGSASGLGGALNIGGGAALSALAGWLLAPGSTAMPLLLLMLSSSALAVGAILLVKQREKRLNL</sequence>
<proteinExistence type="inferred from homology"/>
<comment type="function">
    <text evidence="1">Resistance to tetracycline by an active tetracycline efflux. This is an energy-dependent process that decreases the accumulation of the antibiotic in whole cells. This protein functions as a metal-tetracycline/H(+) antiporter.</text>
</comment>
<dbReference type="Proteomes" id="UP000199650">
    <property type="component" value="Unassembled WGS sequence"/>
</dbReference>
<evidence type="ECO:0000256" key="1">
    <source>
        <dbReference type="ARBA" id="ARBA00003279"/>
    </source>
</evidence>
<dbReference type="EMBL" id="FOJB01000001">
    <property type="protein sequence ID" value="SEW28164.1"/>
    <property type="molecule type" value="Genomic_DNA"/>
</dbReference>
<keyword evidence="10" id="KW-0997">Cell inner membrane</keyword>
<dbReference type="Gene3D" id="1.20.1720.10">
    <property type="entry name" value="Multidrug resistance protein D"/>
    <property type="match status" value="1"/>
</dbReference>
<evidence type="ECO:0000256" key="5">
    <source>
        <dbReference type="ARBA" id="ARBA00022448"/>
    </source>
</evidence>
<evidence type="ECO:0000313" key="12">
    <source>
        <dbReference type="EMBL" id="SEW28164.1"/>
    </source>
</evidence>
<feature type="transmembrane region" description="Helical" evidence="10">
    <location>
        <begin position="52"/>
        <end position="71"/>
    </location>
</feature>
<dbReference type="PROSITE" id="PS00216">
    <property type="entry name" value="SUGAR_TRANSPORT_1"/>
    <property type="match status" value="1"/>
</dbReference>
<reference evidence="12 13" key="1">
    <citation type="submission" date="2016-10" db="EMBL/GenBank/DDBJ databases">
        <authorList>
            <person name="de Groot N.N."/>
        </authorList>
    </citation>
    <scope>NUCLEOTIDE SEQUENCE [LARGE SCALE GENOMIC DNA]</scope>
    <source>
        <strain evidence="12 13">DSM 29439</strain>
    </source>
</reference>
<dbReference type="SUPFAM" id="SSF103473">
    <property type="entry name" value="MFS general substrate transporter"/>
    <property type="match status" value="1"/>
</dbReference>
<evidence type="ECO:0000256" key="10">
    <source>
        <dbReference type="RuleBase" id="RU365088"/>
    </source>
</evidence>
<dbReference type="InterPro" id="IPR050189">
    <property type="entry name" value="MFS_Efflux_Transporters"/>
</dbReference>
<dbReference type="InterPro" id="IPR001958">
    <property type="entry name" value="Tet-R_TetA/multi-R_MdtG-like"/>
</dbReference>
<feature type="transmembrane region" description="Helical" evidence="10">
    <location>
        <begin position="217"/>
        <end position="241"/>
    </location>
</feature>
<comment type="caution">
    <text evidence="10">Lacks conserved residue(s) required for the propagation of feature annotation.</text>
</comment>
<evidence type="ECO:0000313" key="13">
    <source>
        <dbReference type="Proteomes" id="UP000199650"/>
    </source>
</evidence>
<dbReference type="PANTHER" id="PTHR43124:SF3">
    <property type="entry name" value="CHLORAMPHENICOL EFFLUX PUMP RV0191"/>
    <property type="match status" value="1"/>
</dbReference>
<keyword evidence="7 10" id="KW-0812">Transmembrane</keyword>
<dbReference type="GO" id="GO:0042910">
    <property type="term" value="F:xenobiotic transmembrane transporter activity"/>
    <property type="evidence" value="ECO:0007669"/>
    <property type="project" value="InterPro"/>
</dbReference>
<feature type="transmembrane region" description="Helical" evidence="10">
    <location>
        <begin position="140"/>
        <end position="158"/>
    </location>
</feature>
<dbReference type="InterPro" id="IPR005829">
    <property type="entry name" value="Sugar_transporter_CS"/>
</dbReference>
<comment type="similarity">
    <text evidence="4">Belongs to the major facilitator superfamily. TCR/Tet family.</text>
</comment>
<evidence type="ECO:0000256" key="6">
    <source>
        <dbReference type="ARBA" id="ARBA00022475"/>
    </source>
</evidence>
<gene>
    <name evidence="12" type="ORF">SAMN05444851_2679</name>
</gene>
<keyword evidence="9 10" id="KW-0472">Membrane</keyword>
<keyword evidence="6" id="KW-1003">Cell membrane</keyword>
<dbReference type="InterPro" id="IPR004812">
    <property type="entry name" value="Efflux_drug-R_Bcr/CmlA"/>
</dbReference>
<evidence type="ECO:0000256" key="9">
    <source>
        <dbReference type="ARBA" id="ARBA00023136"/>
    </source>
</evidence>
<keyword evidence="5 10" id="KW-0813">Transport</keyword>
<keyword evidence="13" id="KW-1185">Reference proteome</keyword>
<protein>
    <recommendedName>
        <fullName evidence="10">Bcr/CflA family efflux transporter</fullName>
    </recommendedName>
</protein>
<dbReference type="Pfam" id="PF07690">
    <property type="entry name" value="MFS_1"/>
    <property type="match status" value="1"/>
</dbReference>
<dbReference type="CDD" id="cd17320">
    <property type="entry name" value="MFS_MdfA_MDR_like"/>
    <property type="match status" value="1"/>
</dbReference>
<comment type="similarity">
    <text evidence="3 10">Belongs to the major facilitator superfamily. Bcr/CmlA family.</text>
</comment>
<evidence type="ECO:0000256" key="3">
    <source>
        <dbReference type="ARBA" id="ARBA00006236"/>
    </source>
</evidence>
<dbReference type="PRINTS" id="PR01035">
    <property type="entry name" value="TCRTETA"/>
</dbReference>
<feature type="domain" description="Major facilitator superfamily (MFS) profile" evidence="11">
    <location>
        <begin position="17"/>
        <end position="400"/>
    </location>
</feature>
<dbReference type="AlphaFoldDB" id="A0A1I0QLW2"/>
<dbReference type="NCBIfam" id="TIGR00710">
    <property type="entry name" value="efflux_Bcr_CflA"/>
    <property type="match status" value="1"/>
</dbReference>
<keyword evidence="8 10" id="KW-1133">Transmembrane helix</keyword>
<dbReference type="InterPro" id="IPR036259">
    <property type="entry name" value="MFS_trans_sf"/>
</dbReference>
<feature type="transmembrane region" description="Helical" evidence="10">
    <location>
        <begin position="348"/>
        <end position="368"/>
    </location>
</feature>